<keyword evidence="2 11" id="KW-0813">Transport</keyword>
<keyword evidence="17" id="KW-1185">Reference proteome</keyword>
<evidence type="ECO:0000256" key="1">
    <source>
        <dbReference type="ARBA" id="ARBA00004571"/>
    </source>
</evidence>
<dbReference type="Pfam" id="PF00593">
    <property type="entry name" value="TonB_dep_Rec_b-barrel"/>
    <property type="match status" value="1"/>
</dbReference>
<dbReference type="Proteomes" id="UP001220395">
    <property type="component" value="Chromosome"/>
</dbReference>
<evidence type="ECO:0000256" key="13">
    <source>
        <dbReference type="SAM" id="SignalP"/>
    </source>
</evidence>
<evidence type="ECO:0000313" key="16">
    <source>
        <dbReference type="EMBL" id="WCT74434.1"/>
    </source>
</evidence>
<dbReference type="PANTHER" id="PTHR32552">
    <property type="entry name" value="FERRICHROME IRON RECEPTOR-RELATED"/>
    <property type="match status" value="1"/>
</dbReference>
<keyword evidence="13" id="KW-0732">Signal</keyword>
<dbReference type="RefSeq" id="WP_273689460.1">
    <property type="nucleotide sequence ID" value="NZ_CP117411.1"/>
</dbReference>
<gene>
    <name evidence="16" type="ORF">PQ455_04170</name>
</gene>
<dbReference type="InterPro" id="IPR012910">
    <property type="entry name" value="Plug_dom"/>
</dbReference>
<evidence type="ECO:0000313" key="17">
    <source>
        <dbReference type="Proteomes" id="UP001220395"/>
    </source>
</evidence>
<keyword evidence="6" id="KW-0408">Iron</keyword>
<evidence type="ECO:0000256" key="9">
    <source>
        <dbReference type="ARBA" id="ARBA00023136"/>
    </source>
</evidence>
<evidence type="ECO:0000259" key="15">
    <source>
        <dbReference type="Pfam" id="PF07715"/>
    </source>
</evidence>
<evidence type="ECO:0000259" key="14">
    <source>
        <dbReference type="Pfam" id="PF00593"/>
    </source>
</evidence>
<reference evidence="16 17" key="1">
    <citation type="submission" date="2023-02" db="EMBL/GenBank/DDBJ databases">
        <title>Genome sequence of Sphingomonas naphthae.</title>
        <authorList>
            <person name="Kim S."/>
            <person name="Heo J."/>
            <person name="Kwon S.-W."/>
        </authorList>
    </citation>
    <scope>NUCLEOTIDE SEQUENCE [LARGE SCALE GENOMIC DNA]</scope>
    <source>
        <strain evidence="16 17">KACC 18716</strain>
    </source>
</reference>
<sequence>MKIMAFAGGMRPASVKLSLLGAVVIGAGLSSPVMAQTAAKPAAAPTPEPGEIIVTAQRRAEKLENVPMAISVVQGDALAKAGVTSFQDLGAVVAGAQVNFAGAFTQPTVRGVTTLTNGNNIENNVAVYVDGFYEPSPLVINADLPNLSSIEVLKGPQGTLYGRNATGGAILMNTLAPASTWTGRSEITYARFQDKRASAYVSGPLSDNIRIGVAGYYRHTESYIRLASATQIGESTGGATPIRQAAVRVKLEADLSADIKATVGYNYVHVDDPRSNIFTPRAHIASTVAPPPLRAIDERAASFNGDTYAKASNDQGTLKLEWNVGIGKLTTYTGYSESRQRLRFDNDGTFRDLSATAIRFRQKTFQHAADFTIDAIDNLDLIVGGLYYHDKITDDPFTQSLGINGTVNFNIKGHQTTRAWAVYADATYHLGDSISINVGGRYSDDRKDVDSLTATPAGVAVVGPLSRGDGWSKFTPRATVRYEFAPRTNVYASWSRGFRSGAFNFTPPAVASAWAAVRPETIEAYELGLKTAGRGFRFDVAGFVYNYKDLHVNVASRNAACGPVPAPPAVDTCQSFFSQFQNAPKAEIYGMDTQITVTPVANLNLRAGGAYLHARYKNFINAIGTGLNPVTDTNVINQPQNWSGQQMARAPRFAGNAGFDYNIPMGDGGVMFTGNVNYTDSYVVNNASLFGPLAGALANQQRYRQKHYALVNGTITWTDPTGTYHIGIFGRNLTNRRYRITSTGNSNGDYGSLAEPITYGVRAGFNF</sequence>
<feature type="domain" description="TonB-dependent receptor-like beta-barrel" evidence="14">
    <location>
        <begin position="255"/>
        <end position="718"/>
    </location>
</feature>
<name>A0ABY7TMN9_9SPHN</name>
<dbReference type="EMBL" id="CP117411">
    <property type="protein sequence ID" value="WCT74434.1"/>
    <property type="molecule type" value="Genomic_DNA"/>
</dbReference>
<evidence type="ECO:0000256" key="4">
    <source>
        <dbReference type="ARBA" id="ARBA00022496"/>
    </source>
</evidence>
<evidence type="ECO:0000256" key="3">
    <source>
        <dbReference type="ARBA" id="ARBA00022452"/>
    </source>
</evidence>
<dbReference type="PROSITE" id="PS52016">
    <property type="entry name" value="TONB_DEPENDENT_REC_3"/>
    <property type="match status" value="1"/>
</dbReference>
<comment type="similarity">
    <text evidence="11 12">Belongs to the TonB-dependent receptor family.</text>
</comment>
<comment type="subcellular location">
    <subcellularLocation>
        <location evidence="1 11">Cell outer membrane</location>
        <topology evidence="1 11">Multi-pass membrane protein</topology>
    </subcellularLocation>
</comment>
<evidence type="ECO:0000256" key="8">
    <source>
        <dbReference type="ARBA" id="ARBA00023077"/>
    </source>
</evidence>
<accession>A0ABY7TMN9</accession>
<proteinExistence type="inferred from homology"/>
<dbReference type="PANTHER" id="PTHR32552:SF81">
    <property type="entry name" value="TONB-DEPENDENT OUTER MEMBRANE RECEPTOR"/>
    <property type="match status" value="1"/>
</dbReference>
<evidence type="ECO:0000256" key="5">
    <source>
        <dbReference type="ARBA" id="ARBA00022692"/>
    </source>
</evidence>
<evidence type="ECO:0000256" key="11">
    <source>
        <dbReference type="PROSITE-ProRule" id="PRU01360"/>
    </source>
</evidence>
<feature type="signal peptide" evidence="13">
    <location>
        <begin position="1"/>
        <end position="35"/>
    </location>
</feature>
<keyword evidence="9 11" id="KW-0472">Membrane</keyword>
<protein>
    <submittedName>
        <fullName evidence="16">TonB-dependent receptor</fullName>
    </submittedName>
</protein>
<feature type="domain" description="TonB-dependent receptor plug" evidence="15">
    <location>
        <begin position="63"/>
        <end position="169"/>
    </location>
</feature>
<dbReference type="Gene3D" id="2.40.170.20">
    <property type="entry name" value="TonB-dependent receptor, beta-barrel domain"/>
    <property type="match status" value="1"/>
</dbReference>
<keyword evidence="8 12" id="KW-0798">TonB box</keyword>
<evidence type="ECO:0000256" key="7">
    <source>
        <dbReference type="ARBA" id="ARBA00023065"/>
    </source>
</evidence>
<keyword evidence="4" id="KW-0410">Iron transport</keyword>
<evidence type="ECO:0000256" key="6">
    <source>
        <dbReference type="ARBA" id="ARBA00023004"/>
    </source>
</evidence>
<dbReference type="Pfam" id="PF07715">
    <property type="entry name" value="Plug"/>
    <property type="match status" value="1"/>
</dbReference>
<evidence type="ECO:0000256" key="10">
    <source>
        <dbReference type="ARBA" id="ARBA00023237"/>
    </source>
</evidence>
<dbReference type="InterPro" id="IPR039426">
    <property type="entry name" value="TonB-dep_rcpt-like"/>
</dbReference>
<dbReference type="SUPFAM" id="SSF56935">
    <property type="entry name" value="Porins"/>
    <property type="match status" value="1"/>
</dbReference>
<keyword evidence="16" id="KW-0675">Receptor</keyword>
<evidence type="ECO:0000256" key="2">
    <source>
        <dbReference type="ARBA" id="ARBA00022448"/>
    </source>
</evidence>
<feature type="chain" id="PRO_5046133581" evidence="13">
    <location>
        <begin position="36"/>
        <end position="767"/>
    </location>
</feature>
<keyword evidence="10 11" id="KW-0998">Cell outer membrane</keyword>
<evidence type="ECO:0000256" key="12">
    <source>
        <dbReference type="RuleBase" id="RU003357"/>
    </source>
</evidence>
<organism evidence="16 17">
    <name type="scientific">Sphingomonas naphthae</name>
    <dbReference type="NCBI Taxonomy" id="1813468"/>
    <lineage>
        <taxon>Bacteria</taxon>
        <taxon>Pseudomonadati</taxon>
        <taxon>Pseudomonadota</taxon>
        <taxon>Alphaproteobacteria</taxon>
        <taxon>Sphingomonadales</taxon>
        <taxon>Sphingomonadaceae</taxon>
        <taxon>Sphingomonas</taxon>
    </lineage>
</organism>
<dbReference type="InterPro" id="IPR000531">
    <property type="entry name" value="Beta-barrel_TonB"/>
</dbReference>
<keyword evidence="5 11" id="KW-0812">Transmembrane</keyword>
<dbReference type="InterPro" id="IPR036942">
    <property type="entry name" value="Beta-barrel_TonB_sf"/>
</dbReference>
<keyword evidence="3 11" id="KW-1134">Transmembrane beta strand</keyword>
<keyword evidence="7" id="KW-0406">Ion transport</keyword>